<dbReference type="PROSITE" id="PS50949">
    <property type="entry name" value="HTH_GNTR"/>
    <property type="match status" value="1"/>
</dbReference>
<dbReference type="Gene3D" id="1.10.10.10">
    <property type="entry name" value="Winged helix-like DNA-binding domain superfamily/Winged helix DNA-binding domain"/>
    <property type="match status" value="1"/>
</dbReference>
<dbReference type="EMBL" id="LGAP01000001">
    <property type="protein sequence ID" value="KOF22468.1"/>
    <property type="molecule type" value="Genomic_DNA"/>
</dbReference>
<comment type="caution">
    <text evidence="5">The sequence shown here is derived from an EMBL/GenBank/DDBJ whole genome shotgun (WGS) entry which is preliminary data.</text>
</comment>
<keyword evidence="3" id="KW-0804">Transcription</keyword>
<evidence type="ECO:0000256" key="3">
    <source>
        <dbReference type="ARBA" id="ARBA00023163"/>
    </source>
</evidence>
<dbReference type="SUPFAM" id="SSF46785">
    <property type="entry name" value="Winged helix' DNA-binding domain"/>
    <property type="match status" value="1"/>
</dbReference>
<feature type="domain" description="HTH gntR-type" evidence="4">
    <location>
        <begin position="4"/>
        <end position="71"/>
    </location>
</feature>
<proteinExistence type="predicted"/>
<dbReference type="AlphaFoldDB" id="A0A0L8C6R1"/>
<dbReference type="Proteomes" id="UP000037425">
    <property type="component" value="Unassembled WGS sequence"/>
</dbReference>
<reference evidence="6" key="1">
    <citation type="submission" date="2015-07" db="EMBL/GenBank/DDBJ databases">
        <title>Whole genome sequence of an Ensifer adhaerens strain isolated from a cave pool in the Wind Cave National Park.</title>
        <authorList>
            <person name="Eng W.W.H."/>
            <person name="Gan H.M."/>
            <person name="Barton H.A."/>
            <person name="Savka M.A."/>
        </authorList>
    </citation>
    <scope>NUCLEOTIDE SEQUENCE [LARGE SCALE GENOMIC DNA]</scope>
    <source>
        <strain evidence="6">SD006</strain>
    </source>
</reference>
<protein>
    <submittedName>
        <fullName evidence="5">GntR family transcriptional regulator</fullName>
    </submittedName>
</protein>
<evidence type="ECO:0000313" key="5">
    <source>
        <dbReference type="EMBL" id="KOF22468.1"/>
    </source>
</evidence>
<dbReference type="InterPro" id="IPR011711">
    <property type="entry name" value="GntR_C"/>
</dbReference>
<dbReference type="GO" id="GO:0003677">
    <property type="term" value="F:DNA binding"/>
    <property type="evidence" value="ECO:0007669"/>
    <property type="project" value="UniProtKB-KW"/>
</dbReference>
<gene>
    <name evidence="5" type="ORF">AC244_02780</name>
</gene>
<name>A0A0L8C6R1_ENSAD</name>
<evidence type="ECO:0000256" key="2">
    <source>
        <dbReference type="ARBA" id="ARBA00023125"/>
    </source>
</evidence>
<dbReference type="InterPro" id="IPR000524">
    <property type="entry name" value="Tscrpt_reg_HTH_GntR"/>
</dbReference>
<dbReference type="SMART" id="SM00345">
    <property type="entry name" value="HTH_GNTR"/>
    <property type="match status" value="1"/>
</dbReference>
<evidence type="ECO:0000259" key="4">
    <source>
        <dbReference type="PROSITE" id="PS50949"/>
    </source>
</evidence>
<evidence type="ECO:0000256" key="1">
    <source>
        <dbReference type="ARBA" id="ARBA00023015"/>
    </source>
</evidence>
<dbReference type="Pfam" id="PF07729">
    <property type="entry name" value="FCD"/>
    <property type="match status" value="1"/>
</dbReference>
<accession>A0A0L8C6R1</accession>
<dbReference type="GO" id="GO:0003700">
    <property type="term" value="F:DNA-binding transcription factor activity"/>
    <property type="evidence" value="ECO:0007669"/>
    <property type="project" value="InterPro"/>
</dbReference>
<dbReference type="RefSeq" id="WP_053247272.1">
    <property type="nucleotide sequence ID" value="NZ_LGAP01000001.1"/>
</dbReference>
<dbReference type="InterPro" id="IPR036388">
    <property type="entry name" value="WH-like_DNA-bd_sf"/>
</dbReference>
<dbReference type="PATRIC" id="fig|106592.7.peg.594"/>
<evidence type="ECO:0000313" key="6">
    <source>
        <dbReference type="Proteomes" id="UP000037425"/>
    </source>
</evidence>
<dbReference type="InterPro" id="IPR036390">
    <property type="entry name" value="WH_DNA-bd_sf"/>
</dbReference>
<organism evidence="5 6">
    <name type="scientific">Ensifer adhaerens</name>
    <name type="common">Sinorhizobium morelense</name>
    <dbReference type="NCBI Taxonomy" id="106592"/>
    <lineage>
        <taxon>Bacteria</taxon>
        <taxon>Pseudomonadati</taxon>
        <taxon>Pseudomonadota</taxon>
        <taxon>Alphaproteobacteria</taxon>
        <taxon>Hyphomicrobiales</taxon>
        <taxon>Rhizobiaceae</taxon>
        <taxon>Sinorhizobium/Ensifer group</taxon>
        <taxon>Ensifer</taxon>
    </lineage>
</organism>
<dbReference type="PANTHER" id="PTHR43537">
    <property type="entry name" value="TRANSCRIPTIONAL REGULATOR, GNTR FAMILY"/>
    <property type="match status" value="1"/>
</dbReference>
<dbReference type="InterPro" id="IPR008920">
    <property type="entry name" value="TF_FadR/GntR_C"/>
</dbReference>
<dbReference type="Gene3D" id="1.20.120.530">
    <property type="entry name" value="GntR ligand-binding domain-like"/>
    <property type="match status" value="1"/>
</dbReference>
<keyword evidence="2" id="KW-0238">DNA-binding</keyword>
<dbReference type="OrthoDB" id="9806293at2"/>
<dbReference type="SMART" id="SM00895">
    <property type="entry name" value="FCD"/>
    <property type="match status" value="1"/>
</dbReference>
<sequence>MPAHSQAHLAYLALERLIVTLKLEPGMLLTEKQLIELAGHGRTPVREAIQKLAWQELVAVRPRVGLQIATLRPDDRAHVMQTRKNLEPLAAALVADHASPQARRAMKDCAAEMSKCADVGDMEGFLVADKAFDELMEEACPNRFLTAALAPLQTHARRIWFAGASIERMRGSVDRHVEVIGAIVRADAEQASVAMTDLMDYLVQD</sequence>
<keyword evidence="1" id="KW-0805">Transcription regulation</keyword>
<dbReference type="SUPFAM" id="SSF48008">
    <property type="entry name" value="GntR ligand-binding domain-like"/>
    <property type="match status" value="1"/>
</dbReference>
<dbReference type="PANTHER" id="PTHR43537:SF45">
    <property type="entry name" value="GNTR FAMILY REGULATORY PROTEIN"/>
    <property type="match status" value="1"/>
</dbReference>
<dbReference type="Pfam" id="PF00392">
    <property type="entry name" value="GntR"/>
    <property type="match status" value="1"/>
</dbReference>